<evidence type="ECO:0000256" key="1">
    <source>
        <dbReference type="SAM" id="Phobius"/>
    </source>
</evidence>
<sequence length="184" mass="20850">MRIDRVTGIKKQKGLAIVEMSIVAPILVFSFLAVFEMSQILQANNILVNISREGANLASRSLSQSPKEIVDALALTAAPLDLTEDGVVYISLVLSDGRRDPYVQSQYRWTDSGSTKQSQIWSRCRSRDNNGQCNMPRRKQRLRDFPLALDNGESVYVFEVSYDYDSIVEFIIQDELQLYSMSML</sequence>
<evidence type="ECO:0000313" key="3">
    <source>
        <dbReference type="EMBL" id="GAA4887252.1"/>
    </source>
</evidence>
<protein>
    <recommendedName>
        <fullName evidence="2">TadE-like domain-containing protein</fullName>
    </recommendedName>
</protein>
<organism evidence="3 4">
    <name type="scientific">Ferrimonas pelagia</name>
    <dbReference type="NCBI Taxonomy" id="1177826"/>
    <lineage>
        <taxon>Bacteria</taxon>
        <taxon>Pseudomonadati</taxon>
        <taxon>Pseudomonadota</taxon>
        <taxon>Gammaproteobacteria</taxon>
        <taxon>Alteromonadales</taxon>
        <taxon>Ferrimonadaceae</taxon>
        <taxon>Ferrimonas</taxon>
    </lineage>
</organism>
<dbReference type="RefSeq" id="WP_345335323.1">
    <property type="nucleotide sequence ID" value="NZ_BAABJZ010000070.1"/>
</dbReference>
<accession>A0ABP9EUS0</accession>
<keyword evidence="4" id="KW-1185">Reference proteome</keyword>
<dbReference type="EMBL" id="BAABJZ010000070">
    <property type="protein sequence ID" value="GAA4887252.1"/>
    <property type="molecule type" value="Genomic_DNA"/>
</dbReference>
<feature type="domain" description="TadE-like" evidence="2">
    <location>
        <begin position="14"/>
        <end position="55"/>
    </location>
</feature>
<reference evidence="4" key="1">
    <citation type="journal article" date="2019" name="Int. J. Syst. Evol. Microbiol.">
        <title>The Global Catalogue of Microorganisms (GCM) 10K type strain sequencing project: providing services to taxonomists for standard genome sequencing and annotation.</title>
        <authorList>
            <consortium name="The Broad Institute Genomics Platform"/>
            <consortium name="The Broad Institute Genome Sequencing Center for Infectious Disease"/>
            <person name="Wu L."/>
            <person name="Ma J."/>
        </authorList>
    </citation>
    <scope>NUCLEOTIDE SEQUENCE [LARGE SCALE GENOMIC DNA]</scope>
    <source>
        <strain evidence="4">JCM 18401</strain>
    </source>
</reference>
<dbReference type="InterPro" id="IPR012495">
    <property type="entry name" value="TadE-like_dom"/>
</dbReference>
<feature type="transmembrane region" description="Helical" evidence="1">
    <location>
        <begin position="15"/>
        <end position="35"/>
    </location>
</feature>
<evidence type="ECO:0000259" key="2">
    <source>
        <dbReference type="Pfam" id="PF07811"/>
    </source>
</evidence>
<comment type="caution">
    <text evidence="3">The sequence shown here is derived from an EMBL/GenBank/DDBJ whole genome shotgun (WGS) entry which is preliminary data.</text>
</comment>
<dbReference type="Proteomes" id="UP001499988">
    <property type="component" value="Unassembled WGS sequence"/>
</dbReference>
<gene>
    <name evidence="3" type="ORF">GCM10023333_20860</name>
</gene>
<keyword evidence="1" id="KW-0812">Transmembrane</keyword>
<keyword evidence="1" id="KW-1133">Transmembrane helix</keyword>
<dbReference type="Pfam" id="PF07811">
    <property type="entry name" value="TadE"/>
    <property type="match status" value="1"/>
</dbReference>
<keyword evidence="1" id="KW-0472">Membrane</keyword>
<name>A0ABP9EUS0_9GAMM</name>
<proteinExistence type="predicted"/>
<evidence type="ECO:0000313" key="4">
    <source>
        <dbReference type="Proteomes" id="UP001499988"/>
    </source>
</evidence>